<evidence type="ECO:0000256" key="3">
    <source>
        <dbReference type="ARBA" id="ARBA00023002"/>
    </source>
</evidence>
<dbReference type="RefSeq" id="WP_204286481.1">
    <property type="nucleotide sequence ID" value="NZ_BAABEJ010000007.1"/>
</dbReference>
<evidence type="ECO:0000256" key="1">
    <source>
        <dbReference type="ARBA" id="ARBA00006787"/>
    </source>
</evidence>
<keyword evidence="2 5" id="KW-0479">Metal-binding</keyword>
<comment type="cofactor">
    <cofactor evidence="5">
        <name>Fe(2+)</name>
        <dbReference type="ChEBI" id="CHEBI:29033"/>
    </cofactor>
    <text evidence="5">Binds 1 Fe(2+) ion per subunit.</text>
</comment>
<evidence type="ECO:0000256" key="5">
    <source>
        <dbReference type="RuleBase" id="RU364048"/>
    </source>
</evidence>
<evidence type="ECO:0000313" key="6">
    <source>
        <dbReference type="EMBL" id="GIH33481.1"/>
    </source>
</evidence>
<dbReference type="InterPro" id="IPR004294">
    <property type="entry name" value="Carotenoid_Oase"/>
</dbReference>
<dbReference type="Pfam" id="PF03055">
    <property type="entry name" value="RPE65"/>
    <property type="match status" value="1"/>
</dbReference>
<gene>
    <name evidence="6" type="ORF">Mam01_36450</name>
</gene>
<dbReference type="EMBL" id="BOOB01000026">
    <property type="protein sequence ID" value="GIH33481.1"/>
    <property type="molecule type" value="Genomic_DNA"/>
</dbReference>
<comment type="caution">
    <text evidence="6">The sequence shown here is derived from an EMBL/GenBank/DDBJ whole genome shotgun (WGS) entry which is preliminary data.</text>
</comment>
<sequence length="432" mass="46953">MTTASYLSGRLAPVPDEIDALDLPVEGALPPELTGRYFRNGPNPRPGDDPGHWFVGHGMIHGIRLRDGRAEWYRNRWVRTTRLDGASYLGDRGVDLAAVPANTHVIRHADKILALVENGLPYVMTPELDTVGPCDFGGRLATAMTAHPKEDPVTGELHFFGYGWAPPYLTYHRLSAAGELVETREVEVPGPTMAHDFAITANHVVWLDLPVVFDLTMVGRGMPYRWDDLYGARLGVMSRSTGKVRWFEIDPCYIFHVGNASEDEHGRIVVDAVRYAPEAFQAFWPTIGGKANPAAHTGGAALHRWVLDPATGVAKDEALDDREVEFPTVNETLTGLRSRYLYAVTKGAVVKYDTGTGTSLAHETGDRTPGEAVFVPAAGATGEDAGWLLSIAGTDDSAELLVLDASDLSQVASVRLPRRVPAGFHGSWIPDA</sequence>
<name>A0ABQ4FF77_9ACTN</name>
<evidence type="ECO:0000256" key="2">
    <source>
        <dbReference type="ARBA" id="ARBA00022723"/>
    </source>
</evidence>
<keyword evidence="5 6" id="KW-0223">Dioxygenase</keyword>
<dbReference type="PANTHER" id="PTHR10543">
    <property type="entry name" value="BETA-CAROTENE DIOXYGENASE"/>
    <property type="match status" value="1"/>
</dbReference>
<evidence type="ECO:0000256" key="4">
    <source>
        <dbReference type="ARBA" id="ARBA00023004"/>
    </source>
</evidence>
<reference evidence="6 7" key="1">
    <citation type="submission" date="2021-01" db="EMBL/GenBank/DDBJ databases">
        <title>Whole genome shotgun sequence of Microbispora amethystogenes NBRC 101907.</title>
        <authorList>
            <person name="Komaki H."/>
            <person name="Tamura T."/>
        </authorList>
    </citation>
    <scope>NUCLEOTIDE SEQUENCE [LARGE SCALE GENOMIC DNA]</scope>
    <source>
        <strain evidence="6 7">NBRC 101907</strain>
    </source>
</reference>
<evidence type="ECO:0000313" key="7">
    <source>
        <dbReference type="Proteomes" id="UP000651728"/>
    </source>
</evidence>
<accession>A0ABQ4FF77</accession>
<comment type="similarity">
    <text evidence="1 5">Belongs to the carotenoid oxygenase family.</text>
</comment>
<keyword evidence="3 5" id="KW-0560">Oxidoreductase</keyword>
<dbReference type="PANTHER" id="PTHR10543:SF89">
    <property type="entry name" value="CAROTENOID 9,10(9',10')-CLEAVAGE DIOXYGENASE 1"/>
    <property type="match status" value="1"/>
</dbReference>
<dbReference type="Proteomes" id="UP000651728">
    <property type="component" value="Unassembled WGS sequence"/>
</dbReference>
<protein>
    <recommendedName>
        <fullName evidence="5">Dioxygenase</fullName>
        <ecNumber evidence="5">1.13.11.-</ecNumber>
    </recommendedName>
</protein>
<dbReference type="GO" id="GO:0051213">
    <property type="term" value="F:dioxygenase activity"/>
    <property type="evidence" value="ECO:0007669"/>
    <property type="project" value="UniProtKB-KW"/>
</dbReference>
<keyword evidence="4 5" id="KW-0408">Iron</keyword>
<keyword evidence="7" id="KW-1185">Reference proteome</keyword>
<dbReference type="EC" id="1.13.11.-" evidence="5"/>
<proteinExistence type="inferred from homology"/>
<organism evidence="6 7">
    <name type="scientific">Microbispora amethystogenes</name>
    <dbReference type="NCBI Taxonomy" id="1427754"/>
    <lineage>
        <taxon>Bacteria</taxon>
        <taxon>Bacillati</taxon>
        <taxon>Actinomycetota</taxon>
        <taxon>Actinomycetes</taxon>
        <taxon>Streptosporangiales</taxon>
        <taxon>Streptosporangiaceae</taxon>
        <taxon>Microbispora</taxon>
    </lineage>
</organism>